<dbReference type="EMBL" id="WEGJ01000015">
    <property type="protein sequence ID" value="MQY13730.1"/>
    <property type="molecule type" value="Genomic_DNA"/>
</dbReference>
<organism evidence="3 4">
    <name type="scientific">Streptomyces smaragdinus</name>
    <dbReference type="NCBI Taxonomy" id="2585196"/>
    <lineage>
        <taxon>Bacteria</taxon>
        <taxon>Bacillati</taxon>
        <taxon>Actinomycetota</taxon>
        <taxon>Actinomycetes</taxon>
        <taxon>Kitasatosporales</taxon>
        <taxon>Streptomycetaceae</taxon>
        <taxon>Streptomyces</taxon>
    </lineage>
</organism>
<reference evidence="3 4" key="1">
    <citation type="submission" date="2019-10" db="EMBL/GenBank/DDBJ databases">
        <title>Streptomyces smaragdinus sp. nov. and Streptomyces fabii sp. nov., isolated from the gut of fungus growing-termite Macrotermes natalensis.</title>
        <authorList>
            <person name="Schwitalla J."/>
            <person name="Benndorf R."/>
            <person name="Martin K."/>
            <person name="De Beer W."/>
            <person name="Kaster A.-K."/>
            <person name="Vollmers J."/>
            <person name="Poulsen M."/>
            <person name="Beemelmanns C."/>
        </authorList>
    </citation>
    <scope>NUCLEOTIDE SEQUENCE [LARGE SCALE GENOMIC DNA]</scope>
    <source>
        <strain evidence="3 4">RB5</strain>
    </source>
</reference>
<feature type="compositionally biased region" description="Basic and acidic residues" evidence="2">
    <location>
        <begin position="31"/>
        <end position="46"/>
    </location>
</feature>
<feature type="region of interest" description="Disordered" evidence="2">
    <location>
        <begin position="31"/>
        <end position="50"/>
    </location>
</feature>
<dbReference type="Pfam" id="PF00300">
    <property type="entry name" value="His_Phos_1"/>
    <property type="match status" value="1"/>
</dbReference>
<evidence type="ECO:0008006" key="5">
    <source>
        <dbReference type="Google" id="ProtNLM"/>
    </source>
</evidence>
<dbReference type="OrthoDB" id="9810154at2"/>
<dbReference type="PANTHER" id="PTHR47623:SF1">
    <property type="entry name" value="OS09G0287300 PROTEIN"/>
    <property type="match status" value="1"/>
</dbReference>
<sequence length="183" mass="20484">MVKNSALPELRSGRRRLVVLRHAKSDWPDGVPDLRRPLAQRGRRDAPAAGRWLRGQGFRPDAVLCSPARRTRQTWELIADQLDDPPAASFEDRLYHAEADAVLDVVRETPKRARTLLLVGHNPELQELVLGLAKKGDGKTLETAREKFPTSAVAVLDLKGDWRELAWGGARLRRVVVPRGIRG</sequence>
<keyword evidence="4" id="KW-1185">Reference proteome</keyword>
<dbReference type="CDD" id="cd07067">
    <property type="entry name" value="HP_PGM_like"/>
    <property type="match status" value="1"/>
</dbReference>
<dbReference type="InterPro" id="IPR013078">
    <property type="entry name" value="His_Pase_superF_clade-1"/>
</dbReference>
<dbReference type="SMART" id="SM00855">
    <property type="entry name" value="PGAM"/>
    <property type="match status" value="1"/>
</dbReference>
<dbReference type="Gene3D" id="3.40.50.1240">
    <property type="entry name" value="Phosphoglycerate mutase-like"/>
    <property type="match status" value="1"/>
</dbReference>
<evidence type="ECO:0000256" key="2">
    <source>
        <dbReference type="SAM" id="MobiDB-lite"/>
    </source>
</evidence>
<dbReference type="SUPFAM" id="SSF53254">
    <property type="entry name" value="Phosphoglycerate mutase-like"/>
    <property type="match status" value="1"/>
</dbReference>
<proteinExistence type="predicted"/>
<accession>A0A7K0CJR3</accession>
<comment type="caution">
    <text evidence="3">The sequence shown here is derived from an EMBL/GenBank/DDBJ whole genome shotgun (WGS) entry which is preliminary data.</text>
</comment>
<dbReference type="AlphaFoldDB" id="A0A7K0CJR3"/>
<feature type="binding site" evidence="1">
    <location>
        <position position="70"/>
    </location>
    <ligand>
        <name>substrate</name>
    </ligand>
</feature>
<dbReference type="PANTHER" id="PTHR47623">
    <property type="entry name" value="OS09G0287300 PROTEIN"/>
    <property type="match status" value="1"/>
</dbReference>
<evidence type="ECO:0000313" key="3">
    <source>
        <dbReference type="EMBL" id="MQY13730.1"/>
    </source>
</evidence>
<dbReference type="RefSeq" id="WP_153453746.1">
    <property type="nucleotide sequence ID" value="NZ_WEGJ01000015.1"/>
</dbReference>
<gene>
    <name evidence="3" type="ORF">SRB5_38810</name>
</gene>
<dbReference type="Proteomes" id="UP000466345">
    <property type="component" value="Unassembled WGS sequence"/>
</dbReference>
<dbReference type="InterPro" id="IPR029033">
    <property type="entry name" value="His_PPase_superfam"/>
</dbReference>
<evidence type="ECO:0000256" key="1">
    <source>
        <dbReference type="PIRSR" id="PIRSR613078-2"/>
    </source>
</evidence>
<evidence type="ECO:0000313" key="4">
    <source>
        <dbReference type="Proteomes" id="UP000466345"/>
    </source>
</evidence>
<protein>
    <recommendedName>
        <fullName evidence="5">Phosphohistidine phosphatase</fullName>
    </recommendedName>
</protein>
<name>A0A7K0CJR3_9ACTN</name>